<dbReference type="PROSITE" id="PS51371">
    <property type="entry name" value="CBS"/>
    <property type="match status" value="2"/>
</dbReference>
<feature type="domain" description="CNNM transmembrane" evidence="14">
    <location>
        <begin position="3"/>
        <end position="188"/>
    </location>
</feature>
<proteinExistence type="inferred from homology"/>
<comment type="similarity">
    <text evidence="2">Belongs to the UPF0053 family.</text>
</comment>
<dbReference type="AlphaFoldDB" id="A0A7M4DQM4"/>
<evidence type="ECO:0000256" key="2">
    <source>
        <dbReference type="ARBA" id="ARBA00006337"/>
    </source>
</evidence>
<evidence type="ECO:0000313" key="15">
    <source>
        <dbReference type="EMBL" id="VZO39768.1"/>
    </source>
</evidence>
<evidence type="ECO:0000256" key="5">
    <source>
        <dbReference type="ARBA" id="ARBA00022737"/>
    </source>
</evidence>
<dbReference type="EMBL" id="CACRYJ010000063">
    <property type="protein sequence ID" value="VZO39768.1"/>
    <property type="molecule type" value="Genomic_DNA"/>
</dbReference>
<gene>
    <name evidence="15" type="primary">corC_4</name>
    <name evidence="15" type="ORF">HALOF300_04465</name>
</gene>
<dbReference type="InterPro" id="IPR000644">
    <property type="entry name" value="CBS_dom"/>
</dbReference>
<dbReference type="SMART" id="SM01091">
    <property type="entry name" value="CorC_HlyC"/>
    <property type="match status" value="1"/>
</dbReference>
<dbReference type="SUPFAM" id="SSF56176">
    <property type="entry name" value="FAD-binding/transporter-associated domain-like"/>
    <property type="match status" value="1"/>
</dbReference>
<feature type="transmembrane region" description="Helical" evidence="12">
    <location>
        <begin position="69"/>
        <end position="87"/>
    </location>
</feature>
<protein>
    <submittedName>
        <fullName evidence="15">Magnesium and cobalt efflux protein CorC</fullName>
    </submittedName>
</protein>
<sequence>MSDAGPLPLLILLTLAGVGLAALLSAGEAAAGRITRAAAHEAEQSGARGAARAVRIAENHGGVIRAATFTRVLAEMTAAVCLTLILAGALHQWWLVLVCSVVASAVLMVIVVGISPRTIGRREPVRVLAWVGPLLLGLETLYAPLVRLTDSLSTRAGRTTLEEREADEDDLRDMVDRVSESHQIDDDEREMLHSVFELGRTMVREVMVPRTDMVTVASGTPLQKAITLFVRSGYSRVPVVGESVDDLLGVLYLKDALRYLTKKPERATAPVDRIMREAVFVPETKPVDDLLDEMRDAVVHIAIVFDEYGGIAGLITIEDILEELVGELVDEHDASEMEVVDEGNGAFVVPARLPLDELGDLFDLDVTDDEVDTVGGLLAKALGKVPIAGARAVSHGVQIRALDATGRRKQITTLRVRAAEPVPPDPDETGRNGRTHQLPDEGHRP</sequence>
<keyword evidence="5" id="KW-0677">Repeat</keyword>
<dbReference type="Gene3D" id="3.10.580.10">
    <property type="entry name" value="CBS-domain"/>
    <property type="match status" value="1"/>
</dbReference>
<dbReference type="PANTHER" id="PTHR22777:SF32">
    <property type="entry name" value="UPF0053 INNER MEMBRANE PROTEIN YFJD"/>
    <property type="match status" value="1"/>
</dbReference>
<dbReference type="InterPro" id="IPR002550">
    <property type="entry name" value="CNNM"/>
</dbReference>
<feature type="domain" description="CBS" evidence="13">
    <location>
        <begin position="274"/>
        <end position="331"/>
    </location>
</feature>
<dbReference type="SUPFAM" id="SSF54631">
    <property type="entry name" value="CBS-domain pair"/>
    <property type="match status" value="1"/>
</dbReference>
<feature type="region of interest" description="Disordered" evidence="11">
    <location>
        <begin position="416"/>
        <end position="445"/>
    </location>
</feature>
<dbReference type="GO" id="GO:0005886">
    <property type="term" value="C:plasma membrane"/>
    <property type="evidence" value="ECO:0007669"/>
    <property type="project" value="UniProtKB-SubCell"/>
</dbReference>
<dbReference type="Pfam" id="PF03471">
    <property type="entry name" value="CorC_HlyC"/>
    <property type="match status" value="1"/>
</dbReference>
<feature type="transmembrane region" description="Helical" evidence="12">
    <location>
        <begin position="6"/>
        <end position="26"/>
    </location>
</feature>
<dbReference type="PANTHER" id="PTHR22777">
    <property type="entry name" value="HEMOLYSIN-RELATED"/>
    <property type="match status" value="1"/>
</dbReference>
<keyword evidence="8 10" id="KW-0472">Membrane</keyword>
<dbReference type="Pfam" id="PF00571">
    <property type="entry name" value="CBS"/>
    <property type="match status" value="2"/>
</dbReference>
<evidence type="ECO:0000259" key="13">
    <source>
        <dbReference type="PROSITE" id="PS51371"/>
    </source>
</evidence>
<keyword evidence="7 9" id="KW-0129">CBS domain</keyword>
<evidence type="ECO:0000256" key="1">
    <source>
        <dbReference type="ARBA" id="ARBA00004651"/>
    </source>
</evidence>
<dbReference type="InterPro" id="IPR036318">
    <property type="entry name" value="FAD-bd_PCMH-like_sf"/>
</dbReference>
<evidence type="ECO:0000259" key="14">
    <source>
        <dbReference type="PROSITE" id="PS51846"/>
    </source>
</evidence>
<accession>A0A7M4DQM4</accession>
<keyword evidence="3" id="KW-1003">Cell membrane</keyword>
<feature type="transmembrane region" description="Helical" evidence="12">
    <location>
        <begin position="93"/>
        <end position="115"/>
    </location>
</feature>
<evidence type="ECO:0000256" key="12">
    <source>
        <dbReference type="SAM" id="Phobius"/>
    </source>
</evidence>
<dbReference type="CDD" id="cd04590">
    <property type="entry name" value="CBS_pair_CorC_HlyC_assoc"/>
    <property type="match status" value="1"/>
</dbReference>
<feature type="domain" description="CBS" evidence="13">
    <location>
        <begin position="207"/>
        <end position="268"/>
    </location>
</feature>
<dbReference type="SMART" id="SM00116">
    <property type="entry name" value="CBS"/>
    <property type="match status" value="2"/>
</dbReference>
<dbReference type="Proteomes" id="UP000419743">
    <property type="component" value="Unassembled WGS sequence"/>
</dbReference>
<keyword evidence="4 10" id="KW-0812">Transmembrane</keyword>
<evidence type="ECO:0000313" key="16">
    <source>
        <dbReference type="Proteomes" id="UP000419743"/>
    </source>
</evidence>
<evidence type="ECO:0000256" key="11">
    <source>
        <dbReference type="SAM" id="MobiDB-lite"/>
    </source>
</evidence>
<dbReference type="FunFam" id="3.10.580.10:FF:000002">
    <property type="entry name" value="Magnesium/cobalt efflux protein CorC"/>
    <property type="match status" value="1"/>
</dbReference>
<dbReference type="GO" id="GO:0050660">
    <property type="term" value="F:flavin adenine dinucleotide binding"/>
    <property type="evidence" value="ECO:0007669"/>
    <property type="project" value="InterPro"/>
</dbReference>
<name>A0A7M4DQM4_9MICO</name>
<evidence type="ECO:0000256" key="9">
    <source>
        <dbReference type="PROSITE-ProRule" id="PRU00703"/>
    </source>
</evidence>
<evidence type="ECO:0000256" key="3">
    <source>
        <dbReference type="ARBA" id="ARBA00022475"/>
    </source>
</evidence>
<dbReference type="RefSeq" id="WP_156743073.1">
    <property type="nucleotide sequence ID" value="NZ_CACRYJ010000063.1"/>
</dbReference>
<organism evidence="15 16">
    <name type="scientific">Occultella aeris</name>
    <dbReference type="NCBI Taxonomy" id="2761496"/>
    <lineage>
        <taxon>Bacteria</taxon>
        <taxon>Bacillati</taxon>
        <taxon>Actinomycetota</taxon>
        <taxon>Actinomycetes</taxon>
        <taxon>Micrococcales</taxon>
        <taxon>Ruaniaceae</taxon>
        <taxon>Occultella</taxon>
    </lineage>
</organism>
<dbReference type="InterPro" id="IPR016169">
    <property type="entry name" value="FAD-bd_PCMH_sub2"/>
</dbReference>
<comment type="caution">
    <text evidence="15">The sequence shown here is derived from an EMBL/GenBank/DDBJ whole genome shotgun (WGS) entry which is preliminary data.</text>
</comment>
<dbReference type="InterPro" id="IPR005170">
    <property type="entry name" value="Transptr-assoc_dom"/>
</dbReference>
<reference evidence="15 16" key="1">
    <citation type="submission" date="2019-11" db="EMBL/GenBank/DDBJ databases">
        <authorList>
            <person name="Criscuolo A."/>
        </authorList>
    </citation>
    <scope>NUCLEOTIDE SEQUENCE [LARGE SCALE GENOMIC DNA]</scope>
    <source>
        <strain evidence="15">CIP111667</strain>
    </source>
</reference>
<dbReference type="InterPro" id="IPR044751">
    <property type="entry name" value="Ion_transp-like_CBS"/>
</dbReference>
<feature type="transmembrane region" description="Helical" evidence="12">
    <location>
        <begin position="127"/>
        <end position="145"/>
    </location>
</feature>
<dbReference type="InterPro" id="IPR046342">
    <property type="entry name" value="CBS_dom_sf"/>
</dbReference>
<keyword evidence="6 10" id="KW-1133">Transmembrane helix</keyword>
<evidence type="ECO:0000256" key="4">
    <source>
        <dbReference type="ARBA" id="ARBA00022692"/>
    </source>
</evidence>
<dbReference type="Gene3D" id="3.30.465.10">
    <property type="match status" value="1"/>
</dbReference>
<evidence type="ECO:0000256" key="6">
    <source>
        <dbReference type="ARBA" id="ARBA00022989"/>
    </source>
</evidence>
<evidence type="ECO:0000256" key="8">
    <source>
        <dbReference type="ARBA" id="ARBA00023136"/>
    </source>
</evidence>
<keyword evidence="16" id="KW-1185">Reference proteome</keyword>
<evidence type="ECO:0000256" key="7">
    <source>
        <dbReference type="ARBA" id="ARBA00023122"/>
    </source>
</evidence>
<evidence type="ECO:0000256" key="10">
    <source>
        <dbReference type="PROSITE-ProRule" id="PRU01193"/>
    </source>
</evidence>
<dbReference type="Pfam" id="PF01595">
    <property type="entry name" value="CNNM"/>
    <property type="match status" value="1"/>
</dbReference>
<dbReference type="PROSITE" id="PS51846">
    <property type="entry name" value="CNNM"/>
    <property type="match status" value="1"/>
</dbReference>
<comment type="subcellular location">
    <subcellularLocation>
        <location evidence="1">Cell membrane</location>
        <topology evidence="1">Multi-pass membrane protein</topology>
    </subcellularLocation>
</comment>